<accession>A0ABN3U8F0</accession>
<keyword evidence="2" id="KW-1185">Reference proteome</keyword>
<proteinExistence type="predicted"/>
<protein>
    <submittedName>
        <fullName evidence="1">Uncharacterized protein</fullName>
    </submittedName>
</protein>
<evidence type="ECO:0000313" key="1">
    <source>
        <dbReference type="EMBL" id="GAA2726591.1"/>
    </source>
</evidence>
<evidence type="ECO:0000313" key="2">
    <source>
        <dbReference type="Proteomes" id="UP001501842"/>
    </source>
</evidence>
<dbReference type="Proteomes" id="UP001501842">
    <property type="component" value="Unassembled WGS sequence"/>
</dbReference>
<reference evidence="1 2" key="1">
    <citation type="journal article" date="2019" name="Int. J. Syst. Evol. Microbiol.">
        <title>The Global Catalogue of Microorganisms (GCM) 10K type strain sequencing project: providing services to taxonomists for standard genome sequencing and annotation.</title>
        <authorList>
            <consortium name="The Broad Institute Genomics Platform"/>
            <consortium name="The Broad Institute Genome Sequencing Center for Infectious Disease"/>
            <person name="Wu L."/>
            <person name="Ma J."/>
        </authorList>
    </citation>
    <scope>NUCLEOTIDE SEQUENCE [LARGE SCALE GENOMIC DNA]</scope>
    <source>
        <strain evidence="1 2">JCM 8201</strain>
    </source>
</reference>
<organism evidence="1 2">
    <name type="scientific">Actinocorallia aurantiaca</name>
    <dbReference type="NCBI Taxonomy" id="46204"/>
    <lineage>
        <taxon>Bacteria</taxon>
        <taxon>Bacillati</taxon>
        <taxon>Actinomycetota</taxon>
        <taxon>Actinomycetes</taxon>
        <taxon>Streptosporangiales</taxon>
        <taxon>Thermomonosporaceae</taxon>
        <taxon>Actinocorallia</taxon>
    </lineage>
</organism>
<dbReference type="RefSeq" id="WP_344450938.1">
    <property type="nucleotide sequence ID" value="NZ_BAAATZ010000009.1"/>
</dbReference>
<sequence>MVRQLRRALIGGTIAASLALSGGYAITRIDGAPATIQNVAHLKAKPKLAGLKLAKRKMLGGKKTYGVVTLTAAAPMGGVKVKLAAKSATYIKVPKSVKVPAGKKKVRFTIRTAKIPRVGTGVVAAGLNGRILKRKLTLTPVKTPAPDAPNPYKPTKFTLHFNEFVDSSKLDRSLEAHIDILPAAPQGGLTLTVTSNRPDLLTIDNGGKVTVPEGQTATPFRIHYKEVQDPVQIQFFTTYNGVTVESIVRNLVPKGYPGAW</sequence>
<dbReference type="EMBL" id="BAAATZ010000009">
    <property type="protein sequence ID" value="GAA2726591.1"/>
    <property type="molecule type" value="Genomic_DNA"/>
</dbReference>
<gene>
    <name evidence="1" type="ORF">GCM10010439_29680</name>
</gene>
<comment type="caution">
    <text evidence="1">The sequence shown here is derived from an EMBL/GenBank/DDBJ whole genome shotgun (WGS) entry which is preliminary data.</text>
</comment>
<name>A0ABN3U8F0_9ACTN</name>